<dbReference type="Gene3D" id="1.25.40.420">
    <property type="match status" value="1"/>
</dbReference>
<dbReference type="InterPro" id="IPR011333">
    <property type="entry name" value="SKP1/BTB/POZ_sf"/>
</dbReference>
<evidence type="ECO:0000259" key="1">
    <source>
        <dbReference type="PROSITE" id="PS50097"/>
    </source>
</evidence>
<dbReference type="EMBL" id="BMAW01053384">
    <property type="protein sequence ID" value="GFS90824.1"/>
    <property type="molecule type" value="Genomic_DNA"/>
</dbReference>
<dbReference type="PROSITE" id="PS50097">
    <property type="entry name" value="BTB"/>
    <property type="match status" value="1"/>
</dbReference>
<gene>
    <name evidence="2" type="primary">Tdpoz3</name>
    <name evidence="2" type="ORF">NPIL_615711</name>
</gene>
<dbReference type="Pfam" id="PF00651">
    <property type="entry name" value="BTB"/>
    <property type="match status" value="1"/>
</dbReference>
<dbReference type="PANTHER" id="PTHR24413">
    <property type="entry name" value="SPECKLE-TYPE POZ PROTEIN"/>
    <property type="match status" value="1"/>
</dbReference>
<dbReference type="OrthoDB" id="6437200at2759"/>
<dbReference type="AlphaFoldDB" id="A0A8X6TBQ0"/>
<dbReference type="InterPro" id="IPR000210">
    <property type="entry name" value="BTB/POZ_dom"/>
</dbReference>
<dbReference type="SUPFAM" id="SSF54695">
    <property type="entry name" value="POZ domain"/>
    <property type="match status" value="1"/>
</dbReference>
<dbReference type="SMART" id="SM00225">
    <property type="entry name" value="BTB"/>
    <property type="match status" value="1"/>
</dbReference>
<accession>A0A8X6TBQ0</accession>
<organism evidence="2 3">
    <name type="scientific">Nephila pilipes</name>
    <name type="common">Giant wood spider</name>
    <name type="synonym">Nephila maculata</name>
    <dbReference type="NCBI Taxonomy" id="299642"/>
    <lineage>
        <taxon>Eukaryota</taxon>
        <taxon>Metazoa</taxon>
        <taxon>Ecdysozoa</taxon>
        <taxon>Arthropoda</taxon>
        <taxon>Chelicerata</taxon>
        <taxon>Arachnida</taxon>
        <taxon>Araneae</taxon>
        <taxon>Araneomorphae</taxon>
        <taxon>Entelegynae</taxon>
        <taxon>Araneoidea</taxon>
        <taxon>Nephilidae</taxon>
        <taxon>Nephila</taxon>
    </lineage>
</organism>
<dbReference type="CDD" id="cd18186">
    <property type="entry name" value="BTB_POZ_ZBTB_KLHL-like"/>
    <property type="match status" value="1"/>
</dbReference>
<feature type="domain" description="BTB" evidence="1">
    <location>
        <begin position="177"/>
        <end position="244"/>
    </location>
</feature>
<name>A0A8X6TBQ0_NEPPI</name>
<reference evidence="2" key="1">
    <citation type="submission" date="2020-08" db="EMBL/GenBank/DDBJ databases">
        <title>Multicomponent nature underlies the extraordinary mechanical properties of spider dragline silk.</title>
        <authorList>
            <person name="Kono N."/>
            <person name="Nakamura H."/>
            <person name="Mori M."/>
            <person name="Yoshida Y."/>
            <person name="Ohtoshi R."/>
            <person name="Malay A.D."/>
            <person name="Moran D.A.P."/>
            <person name="Tomita M."/>
            <person name="Numata K."/>
            <person name="Arakawa K."/>
        </authorList>
    </citation>
    <scope>NUCLEOTIDE SEQUENCE</scope>
</reference>
<dbReference type="Gene3D" id="3.30.710.10">
    <property type="entry name" value="Potassium Channel Kv1.1, Chain A"/>
    <property type="match status" value="1"/>
</dbReference>
<proteinExistence type="predicted"/>
<evidence type="ECO:0000313" key="2">
    <source>
        <dbReference type="EMBL" id="GFS90824.1"/>
    </source>
</evidence>
<sequence>MSVSNRSSNIQVIPVSWRFKECQSKYELRKDCYISEFIVNSEWTLSCSFTRNSKRNSLLTICRRSTASKDLVSGSFSAYNESNYFVGQSSFSHLFKPNDKSALLDLRISVRENFLLSGFIKIVEKSEEYMNEEVESFCVKKEIPQSQDSSFSSLRFEPLKELSDDFSLFLDQKTPSADVLLICESRAFPAHKSILSARSPVFRAVFTNEMKASRDCEVNITDIDAPTVQAMLRYVYTAQTENLSDSLAASLLLAAHNYQLEGLKRVTCNYLKTNATPQNVLKLLVLGDLYARDLKGFAMDFICDKYPEFSALEKTQEWKVLRKEQSNLAIEVLIFLIKSKDKKKDDKKIVIFTG</sequence>
<dbReference type="Proteomes" id="UP000887013">
    <property type="component" value="Unassembled WGS sequence"/>
</dbReference>
<comment type="caution">
    <text evidence="2">The sequence shown here is derived from an EMBL/GenBank/DDBJ whole genome shotgun (WGS) entry which is preliminary data.</text>
</comment>
<evidence type="ECO:0000313" key="3">
    <source>
        <dbReference type="Proteomes" id="UP000887013"/>
    </source>
</evidence>
<protein>
    <submittedName>
        <fullName evidence="2">TD and POZ domain-containing protein 3</fullName>
    </submittedName>
</protein>
<keyword evidence="3" id="KW-1185">Reference proteome</keyword>